<organism evidence="8 9">
    <name type="scientific">Candidatus Kaiserbacteria bacterium RIFOXYB1_FULL_46_14</name>
    <dbReference type="NCBI Taxonomy" id="1798531"/>
    <lineage>
        <taxon>Bacteria</taxon>
        <taxon>Candidatus Kaiseribacteriota</taxon>
    </lineage>
</organism>
<gene>
    <name evidence="8" type="ORF">A2392_00155</name>
</gene>
<dbReference type="FunFam" id="3.20.20.100:FF:000002">
    <property type="entry name" value="2,5-diketo-D-gluconic acid reductase A"/>
    <property type="match status" value="1"/>
</dbReference>
<dbReference type="SUPFAM" id="SSF51430">
    <property type="entry name" value="NAD(P)-linked oxidoreductase"/>
    <property type="match status" value="1"/>
</dbReference>
<sequence>MLTNLTIKLKDNLAIPVIGFGTWQLKGEECRRTVSDALAIGYRHIDTADRYGNHHEVAAAIKDSGVDRSELFITTKIWLDSLHHQDVLADVDRFLNELELEYIDLLLIHWPNKDVAIAETLGAIEECRKVGKVKAIGVSNFTTHHLEEALATGIEIVNNQVELHPSFNQKELRQYCDQKNISVTAYSPLRAGDMDLPIVRSLSLKYGHSPAQIILNWIVSRNMIVIPQSTDKERMKENLSVTEFVIDEADLALLDSVPQGERFNDPEFGEFDR</sequence>
<dbReference type="STRING" id="1798531.A2392_00155"/>
<comment type="caution">
    <text evidence="8">The sequence shown here is derived from an EMBL/GenBank/DDBJ whole genome shotgun (WGS) entry which is preliminary data.</text>
</comment>
<dbReference type="PRINTS" id="PR00069">
    <property type="entry name" value="ALDKETRDTASE"/>
</dbReference>
<dbReference type="GO" id="GO:0016616">
    <property type="term" value="F:oxidoreductase activity, acting on the CH-OH group of donors, NAD or NADP as acceptor"/>
    <property type="evidence" value="ECO:0007669"/>
    <property type="project" value="UniProtKB-ARBA"/>
</dbReference>
<reference evidence="8 9" key="1">
    <citation type="journal article" date="2016" name="Nat. Commun.">
        <title>Thousands of microbial genomes shed light on interconnected biogeochemical processes in an aquifer system.</title>
        <authorList>
            <person name="Anantharaman K."/>
            <person name="Brown C.T."/>
            <person name="Hug L.A."/>
            <person name="Sharon I."/>
            <person name="Castelle C.J."/>
            <person name="Probst A.J."/>
            <person name="Thomas B.C."/>
            <person name="Singh A."/>
            <person name="Wilkins M.J."/>
            <person name="Karaoz U."/>
            <person name="Brodie E.L."/>
            <person name="Williams K.H."/>
            <person name="Hubbard S.S."/>
            <person name="Banfield J.F."/>
        </authorList>
    </citation>
    <scope>NUCLEOTIDE SEQUENCE [LARGE SCALE GENOMIC DNA]</scope>
</reference>
<evidence type="ECO:0000256" key="6">
    <source>
        <dbReference type="PIRSR" id="PIRSR000097-3"/>
    </source>
</evidence>
<evidence type="ECO:0000313" key="9">
    <source>
        <dbReference type="Proteomes" id="UP000177395"/>
    </source>
</evidence>
<keyword evidence="2" id="KW-0521">NADP</keyword>
<evidence type="ECO:0000313" key="8">
    <source>
        <dbReference type="EMBL" id="OGG85824.1"/>
    </source>
</evidence>
<protein>
    <recommendedName>
        <fullName evidence="7">NADP-dependent oxidoreductase domain-containing protein</fullName>
    </recommendedName>
</protein>
<evidence type="ECO:0000256" key="4">
    <source>
        <dbReference type="PIRSR" id="PIRSR000097-1"/>
    </source>
</evidence>
<dbReference type="Proteomes" id="UP000177395">
    <property type="component" value="Unassembled WGS sequence"/>
</dbReference>
<dbReference type="InterPro" id="IPR023210">
    <property type="entry name" value="NADP_OxRdtase_dom"/>
</dbReference>
<proteinExistence type="inferred from homology"/>
<feature type="domain" description="NADP-dependent oxidoreductase" evidence="7">
    <location>
        <begin position="18"/>
        <end position="257"/>
    </location>
</feature>
<dbReference type="Pfam" id="PF00248">
    <property type="entry name" value="Aldo_ket_red"/>
    <property type="match status" value="1"/>
</dbReference>
<keyword evidence="3" id="KW-0560">Oxidoreductase</keyword>
<dbReference type="EMBL" id="MFMS01000004">
    <property type="protein sequence ID" value="OGG85824.1"/>
    <property type="molecule type" value="Genomic_DNA"/>
</dbReference>
<dbReference type="InterPro" id="IPR036812">
    <property type="entry name" value="NAD(P)_OxRdtase_dom_sf"/>
</dbReference>
<dbReference type="AlphaFoldDB" id="A0A1F6FIY2"/>
<dbReference type="PIRSF" id="PIRSF000097">
    <property type="entry name" value="AKR"/>
    <property type="match status" value="1"/>
</dbReference>
<dbReference type="PROSITE" id="PS00062">
    <property type="entry name" value="ALDOKETO_REDUCTASE_2"/>
    <property type="match status" value="1"/>
</dbReference>
<feature type="active site" description="Proton donor" evidence="4">
    <location>
        <position position="51"/>
    </location>
</feature>
<comment type="similarity">
    <text evidence="1">Belongs to the aldo/keto reductase family.</text>
</comment>
<dbReference type="InterPro" id="IPR018170">
    <property type="entry name" value="Aldo/ket_reductase_CS"/>
</dbReference>
<evidence type="ECO:0000259" key="7">
    <source>
        <dbReference type="Pfam" id="PF00248"/>
    </source>
</evidence>
<evidence type="ECO:0000256" key="2">
    <source>
        <dbReference type="ARBA" id="ARBA00022857"/>
    </source>
</evidence>
<feature type="site" description="Lowers pKa of active site Tyr" evidence="6">
    <location>
        <position position="76"/>
    </location>
</feature>
<name>A0A1F6FIY2_9BACT</name>
<evidence type="ECO:0000256" key="5">
    <source>
        <dbReference type="PIRSR" id="PIRSR000097-2"/>
    </source>
</evidence>
<evidence type="ECO:0000256" key="1">
    <source>
        <dbReference type="ARBA" id="ARBA00007905"/>
    </source>
</evidence>
<dbReference type="PANTHER" id="PTHR43827:SF3">
    <property type="entry name" value="NADP-DEPENDENT OXIDOREDUCTASE DOMAIN-CONTAINING PROTEIN"/>
    <property type="match status" value="1"/>
</dbReference>
<accession>A0A1F6FIY2</accession>
<dbReference type="InterPro" id="IPR020471">
    <property type="entry name" value="AKR"/>
</dbReference>
<dbReference type="PANTHER" id="PTHR43827">
    <property type="entry name" value="2,5-DIKETO-D-GLUCONIC ACID REDUCTASE"/>
    <property type="match status" value="1"/>
</dbReference>
<evidence type="ECO:0000256" key="3">
    <source>
        <dbReference type="ARBA" id="ARBA00023002"/>
    </source>
</evidence>
<feature type="binding site" evidence="5">
    <location>
        <position position="109"/>
    </location>
    <ligand>
        <name>substrate</name>
    </ligand>
</feature>
<dbReference type="Gene3D" id="3.20.20.100">
    <property type="entry name" value="NADP-dependent oxidoreductase domain"/>
    <property type="match status" value="1"/>
</dbReference>